<comment type="catalytic activity">
    <reaction evidence="10">
        <text>glucuronate acceptor + UDP-alpha-D-glucuronate = acceptor beta-D-glucuronoside + UDP + H(+)</text>
        <dbReference type="Rhea" id="RHEA:21032"/>
        <dbReference type="ChEBI" id="CHEBI:15378"/>
        <dbReference type="ChEBI" id="CHEBI:58052"/>
        <dbReference type="ChEBI" id="CHEBI:58223"/>
        <dbReference type="ChEBI" id="CHEBI:132367"/>
        <dbReference type="ChEBI" id="CHEBI:132368"/>
        <dbReference type="EC" id="2.4.1.17"/>
    </reaction>
</comment>
<dbReference type="EC" id="2.4.1.17" evidence="3"/>
<keyword evidence="6 11" id="KW-0812">Transmembrane</keyword>
<proteinExistence type="inferred from homology"/>
<evidence type="ECO:0000256" key="1">
    <source>
        <dbReference type="ARBA" id="ARBA00004167"/>
    </source>
</evidence>
<dbReference type="FunFam" id="3.40.50.2000:FF:000204">
    <property type="entry name" value="UDP-glucuronosyltransferase"/>
    <property type="match status" value="2"/>
</dbReference>
<dbReference type="InterPro" id="IPR035595">
    <property type="entry name" value="UDP_glycos_trans_CS"/>
</dbReference>
<reference evidence="13" key="1">
    <citation type="submission" date="2022-11" db="EMBL/GenBank/DDBJ databases">
        <authorList>
            <person name="Kikuchi T."/>
        </authorList>
    </citation>
    <scope>NUCLEOTIDE SEQUENCE</scope>
    <source>
        <strain evidence="13">PS1010</strain>
    </source>
</reference>
<gene>
    <name evidence="13" type="ORF">CAMP_LOCUS1625</name>
</gene>
<feature type="chain" id="PRO_5040466657" description="glucuronosyltransferase" evidence="12">
    <location>
        <begin position="19"/>
        <end position="1005"/>
    </location>
</feature>
<dbReference type="Gene3D" id="3.40.50.2000">
    <property type="entry name" value="Glycogen Phosphorylase B"/>
    <property type="match status" value="2"/>
</dbReference>
<feature type="signal peptide" evidence="12">
    <location>
        <begin position="1"/>
        <end position="18"/>
    </location>
</feature>
<comment type="caution">
    <text evidence="13">The sequence shown here is derived from an EMBL/GenBank/DDBJ whole genome shotgun (WGS) entry which is preliminary data.</text>
</comment>
<evidence type="ECO:0000256" key="10">
    <source>
        <dbReference type="ARBA" id="ARBA00047475"/>
    </source>
</evidence>
<dbReference type="GO" id="GO:0016020">
    <property type="term" value="C:membrane"/>
    <property type="evidence" value="ECO:0007669"/>
    <property type="project" value="UniProtKB-SubCell"/>
</dbReference>
<dbReference type="Pfam" id="PF00201">
    <property type="entry name" value="UDPGT"/>
    <property type="match status" value="2"/>
</dbReference>
<evidence type="ECO:0000256" key="11">
    <source>
        <dbReference type="SAM" id="Phobius"/>
    </source>
</evidence>
<dbReference type="AlphaFoldDB" id="A0A9P1I6B2"/>
<evidence type="ECO:0000256" key="2">
    <source>
        <dbReference type="ARBA" id="ARBA00009995"/>
    </source>
</evidence>
<dbReference type="CDD" id="cd03784">
    <property type="entry name" value="GT1_Gtf-like"/>
    <property type="match status" value="2"/>
</dbReference>
<evidence type="ECO:0000256" key="6">
    <source>
        <dbReference type="ARBA" id="ARBA00022692"/>
    </source>
</evidence>
<evidence type="ECO:0000256" key="3">
    <source>
        <dbReference type="ARBA" id="ARBA00012544"/>
    </source>
</evidence>
<dbReference type="EMBL" id="CANHGI010000001">
    <property type="protein sequence ID" value="CAI5438988.1"/>
    <property type="molecule type" value="Genomic_DNA"/>
</dbReference>
<evidence type="ECO:0000256" key="7">
    <source>
        <dbReference type="ARBA" id="ARBA00022729"/>
    </source>
</evidence>
<dbReference type="GO" id="GO:0015020">
    <property type="term" value="F:glucuronosyltransferase activity"/>
    <property type="evidence" value="ECO:0007669"/>
    <property type="project" value="UniProtKB-EC"/>
</dbReference>
<accession>A0A9P1I6B2</accession>
<dbReference type="PANTHER" id="PTHR48043">
    <property type="entry name" value="EG:EG0003.4 PROTEIN-RELATED"/>
    <property type="match status" value="1"/>
</dbReference>
<evidence type="ECO:0000256" key="4">
    <source>
        <dbReference type="ARBA" id="ARBA00022676"/>
    </source>
</evidence>
<evidence type="ECO:0000313" key="14">
    <source>
        <dbReference type="Proteomes" id="UP001152747"/>
    </source>
</evidence>
<keyword evidence="14" id="KW-1185">Reference proteome</keyword>
<keyword evidence="8 11" id="KW-1133">Transmembrane helix</keyword>
<name>A0A9P1I6B2_9PELO</name>
<protein>
    <recommendedName>
        <fullName evidence="3">glucuronosyltransferase</fullName>
        <ecNumber evidence="3">2.4.1.17</ecNumber>
    </recommendedName>
</protein>
<dbReference type="SUPFAM" id="SSF53756">
    <property type="entry name" value="UDP-Glycosyltransferase/glycogen phosphorylase"/>
    <property type="match status" value="2"/>
</dbReference>
<dbReference type="Proteomes" id="UP001152747">
    <property type="component" value="Unassembled WGS sequence"/>
</dbReference>
<sequence>MQLIIFAILEVFYAVSHSKYLGKLADTLTESGNNVTILVPINDESKKYDSGAVLTKNVIFVKQDDEMKNNMNKLDMAGGIKSLWLIENKPEDYIDAYNWFIELMKESCANVVRNQQILDLLKETHFDVGITEPMSICGLGVFEYLGINKTILATSSTHFEGAVRMSAEPIDLSFVPAHGSRVKDVMSFSERVENYKAVEVMAGNLDIIFGAEEVVLKNYINVRKSSQELLSGASLFFTNSNPYFDYPRPIIQKTVAIGGISVDMDYIKNQKLDDEWNTILNQRDKNMLISFGSMVDSSGMPQEWRNNILENIKQFPDVTFIWKYESDDLKWADTVQNIHFSKWVPQTALLVDSRLSAFLTHGGLGSTNELAYCGKPAIMVPIFGDQMRNANMLARLNGSIVINKFDLSNFEVVNNALKSILYDESYSKNARKLAELLNDAPFDPKELVIKNTEFLAKYGPFPSMSPRIQHLNFIERHMLDINMLVFLLFVFNCVFSFNILVYAPLYAVSHNKFMGKLADTLTDAGNNVTILAPVGEENIRKHIGVESTKNIWIVEQDEIMKSKMNKTEDPTVMNGLWLVENSPEDYETCYQGFADMVRETCANLLRNQEFINKLNRSKFDVAILEPISFCGFGLFDLVGIKNIIIASSVTQYEGFVRNSGEPVDTSYVPGLGSHVTDYMNFNQRLENHLSTDSMARNLERIFEYENILLKEKFGPDFKSWQDLLPTASLYFTNSNPYVDYPRPIIQKSIAIGGISVNMEQMKTQKLTEEWDNILTMRKKTVLISFGSMIHSAKMPVEWRNNILENIKQFPDVTFIWKYESDDLKWADSVYNIHFSKWVPQTALLVDSRLSAFLTHGGLGSTNELAYCGKPAIMVPIFGDQMRNANMLARLNGSIVINKFDLSNFEVVNNALKNILYDESYSKNARKLAELLNDAPFDPKELVIKNTEFLAKYGPFPSMSPRIQHLNFIERHMLDVEIYLFITRNIVSFGVGFIITIIFFLRLWRK</sequence>
<feature type="transmembrane region" description="Helical" evidence="11">
    <location>
        <begin position="977"/>
        <end position="1000"/>
    </location>
</feature>
<dbReference type="PANTHER" id="PTHR48043:SF77">
    <property type="entry name" value="GLUCURONOSYLTRANSFERASE"/>
    <property type="match status" value="1"/>
</dbReference>
<comment type="similarity">
    <text evidence="2">Belongs to the UDP-glycosyltransferase family.</text>
</comment>
<evidence type="ECO:0000256" key="12">
    <source>
        <dbReference type="SAM" id="SignalP"/>
    </source>
</evidence>
<evidence type="ECO:0000256" key="9">
    <source>
        <dbReference type="ARBA" id="ARBA00023136"/>
    </source>
</evidence>
<keyword evidence="7 12" id="KW-0732">Signal</keyword>
<comment type="subcellular location">
    <subcellularLocation>
        <location evidence="1">Membrane</location>
        <topology evidence="1">Single-pass membrane protein</topology>
    </subcellularLocation>
</comment>
<keyword evidence="4" id="KW-0328">Glycosyltransferase</keyword>
<evidence type="ECO:0000313" key="13">
    <source>
        <dbReference type="EMBL" id="CAI5438988.1"/>
    </source>
</evidence>
<feature type="transmembrane region" description="Helical" evidence="11">
    <location>
        <begin position="484"/>
        <end position="507"/>
    </location>
</feature>
<keyword evidence="9 11" id="KW-0472">Membrane</keyword>
<dbReference type="InterPro" id="IPR050271">
    <property type="entry name" value="UDP-glycosyltransferase"/>
</dbReference>
<dbReference type="OrthoDB" id="5835829at2759"/>
<evidence type="ECO:0000256" key="5">
    <source>
        <dbReference type="ARBA" id="ARBA00022679"/>
    </source>
</evidence>
<dbReference type="InterPro" id="IPR002213">
    <property type="entry name" value="UDP_glucos_trans"/>
</dbReference>
<dbReference type="PROSITE" id="PS00375">
    <property type="entry name" value="UDPGT"/>
    <property type="match status" value="2"/>
</dbReference>
<organism evidence="13 14">
    <name type="scientific">Caenorhabditis angaria</name>
    <dbReference type="NCBI Taxonomy" id="860376"/>
    <lineage>
        <taxon>Eukaryota</taxon>
        <taxon>Metazoa</taxon>
        <taxon>Ecdysozoa</taxon>
        <taxon>Nematoda</taxon>
        <taxon>Chromadorea</taxon>
        <taxon>Rhabditida</taxon>
        <taxon>Rhabditina</taxon>
        <taxon>Rhabditomorpha</taxon>
        <taxon>Rhabditoidea</taxon>
        <taxon>Rhabditidae</taxon>
        <taxon>Peloderinae</taxon>
        <taxon>Caenorhabditis</taxon>
    </lineage>
</organism>
<evidence type="ECO:0000256" key="8">
    <source>
        <dbReference type="ARBA" id="ARBA00022989"/>
    </source>
</evidence>
<keyword evidence="5" id="KW-0808">Transferase</keyword>
<dbReference type="FunFam" id="3.40.50.2000:FF:000038">
    <property type="entry name" value="UDP-GlucuronosylTransferase"/>
    <property type="match status" value="2"/>
</dbReference>